<evidence type="ECO:0000256" key="1">
    <source>
        <dbReference type="SAM" id="Phobius"/>
    </source>
</evidence>
<dbReference type="GeneID" id="87822678"/>
<organism evidence="2 3">
    <name type="scientific">Parathielavia appendiculata</name>
    <dbReference type="NCBI Taxonomy" id="2587402"/>
    <lineage>
        <taxon>Eukaryota</taxon>
        <taxon>Fungi</taxon>
        <taxon>Dikarya</taxon>
        <taxon>Ascomycota</taxon>
        <taxon>Pezizomycotina</taxon>
        <taxon>Sordariomycetes</taxon>
        <taxon>Sordariomycetidae</taxon>
        <taxon>Sordariales</taxon>
        <taxon>Chaetomiaceae</taxon>
        <taxon>Parathielavia</taxon>
    </lineage>
</organism>
<feature type="transmembrane region" description="Helical" evidence="1">
    <location>
        <begin position="88"/>
        <end position="108"/>
    </location>
</feature>
<sequence length="137" mass="15651">MLCDAECLYHHSTATTTVGGLLCFLSSTLLARYGSWENAHHPCIREADGWCSSLVFSMVRLSVSYVSLYELASPFAMTPMGLVYSMCWRYNMLLLLFLGYSGCGYSLFFESFRYGDCLVRIRSRFWIRATSHWTPCS</sequence>
<proteinExistence type="predicted"/>
<dbReference type="EMBL" id="MU853235">
    <property type="protein sequence ID" value="KAK4121098.1"/>
    <property type="molecule type" value="Genomic_DNA"/>
</dbReference>
<dbReference type="AlphaFoldDB" id="A0AAN6TUV4"/>
<keyword evidence="1" id="KW-0472">Membrane</keyword>
<gene>
    <name evidence="2" type="ORF">N657DRAFT_136315</name>
</gene>
<dbReference type="Proteomes" id="UP001302602">
    <property type="component" value="Unassembled WGS sequence"/>
</dbReference>
<protein>
    <submittedName>
        <fullName evidence="2">Uncharacterized protein</fullName>
    </submittedName>
</protein>
<reference evidence="2" key="2">
    <citation type="submission" date="2023-05" db="EMBL/GenBank/DDBJ databases">
        <authorList>
            <consortium name="Lawrence Berkeley National Laboratory"/>
            <person name="Steindorff A."/>
            <person name="Hensen N."/>
            <person name="Bonometti L."/>
            <person name="Westerberg I."/>
            <person name="Brannstrom I.O."/>
            <person name="Guillou S."/>
            <person name="Cros-Aarteil S."/>
            <person name="Calhoun S."/>
            <person name="Haridas S."/>
            <person name="Kuo A."/>
            <person name="Mondo S."/>
            <person name="Pangilinan J."/>
            <person name="Riley R."/>
            <person name="Labutti K."/>
            <person name="Andreopoulos B."/>
            <person name="Lipzen A."/>
            <person name="Chen C."/>
            <person name="Yanf M."/>
            <person name="Daum C."/>
            <person name="Ng V."/>
            <person name="Clum A."/>
            <person name="Ohm R."/>
            <person name="Martin F."/>
            <person name="Silar P."/>
            <person name="Natvig D."/>
            <person name="Lalanne C."/>
            <person name="Gautier V."/>
            <person name="Ament-Velasquez S.L."/>
            <person name="Kruys A."/>
            <person name="Hutchinson M.I."/>
            <person name="Powell A.J."/>
            <person name="Barry K."/>
            <person name="Miller A.N."/>
            <person name="Grigoriev I.V."/>
            <person name="Debuchy R."/>
            <person name="Gladieux P."/>
            <person name="Thoren M.H."/>
            <person name="Johannesson H."/>
        </authorList>
    </citation>
    <scope>NUCLEOTIDE SEQUENCE</scope>
    <source>
        <strain evidence="2">CBS 731.68</strain>
    </source>
</reference>
<reference evidence="2" key="1">
    <citation type="journal article" date="2023" name="Mol. Phylogenet. Evol.">
        <title>Genome-scale phylogeny and comparative genomics of the fungal order Sordariales.</title>
        <authorList>
            <person name="Hensen N."/>
            <person name="Bonometti L."/>
            <person name="Westerberg I."/>
            <person name="Brannstrom I.O."/>
            <person name="Guillou S."/>
            <person name="Cros-Aarteil S."/>
            <person name="Calhoun S."/>
            <person name="Haridas S."/>
            <person name="Kuo A."/>
            <person name="Mondo S."/>
            <person name="Pangilinan J."/>
            <person name="Riley R."/>
            <person name="LaButti K."/>
            <person name="Andreopoulos B."/>
            <person name="Lipzen A."/>
            <person name="Chen C."/>
            <person name="Yan M."/>
            <person name="Daum C."/>
            <person name="Ng V."/>
            <person name="Clum A."/>
            <person name="Steindorff A."/>
            <person name="Ohm R.A."/>
            <person name="Martin F."/>
            <person name="Silar P."/>
            <person name="Natvig D.O."/>
            <person name="Lalanne C."/>
            <person name="Gautier V."/>
            <person name="Ament-Velasquez S.L."/>
            <person name="Kruys A."/>
            <person name="Hutchinson M.I."/>
            <person name="Powell A.J."/>
            <person name="Barry K."/>
            <person name="Miller A.N."/>
            <person name="Grigoriev I.V."/>
            <person name="Debuchy R."/>
            <person name="Gladieux P."/>
            <person name="Hiltunen Thoren M."/>
            <person name="Johannesson H."/>
        </authorList>
    </citation>
    <scope>NUCLEOTIDE SEQUENCE</scope>
    <source>
        <strain evidence="2">CBS 731.68</strain>
    </source>
</reference>
<keyword evidence="1" id="KW-0812">Transmembrane</keyword>
<evidence type="ECO:0000313" key="3">
    <source>
        <dbReference type="Proteomes" id="UP001302602"/>
    </source>
</evidence>
<keyword evidence="3" id="KW-1185">Reference proteome</keyword>
<name>A0AAN6TUV4_9PEZI</name>
<dbReference type="RefSeq" id="XP_062644869.1">
    <property type="nucleotide sequence ID" value="XM_062785912.1"/>
</dbReference>
<keyword evidence="1" id="KW-1133">Transmembrane helix</keyword>
<comment type="caution">
    <text evidence="2">The sequence shown here is derived from an EMBL/GenBank/DDBJ whole genome shotgun (WGS) entry which is preliminary data.</text>
</comment>
<accession>A0AAN6TUV4</accession>
<evidence type="ECO:0000313" key="2">
    <source>
        <dbReference type="EMBL" id="KAK4121098.1"/>
    </source>
</evidence>